<evidence type="ECO:0000313" key="13">
    <source>
        <dbReference type="EMBL" id="KAB8074713.1"/>
    </source>
</evidence>
<evidence type="ECO:0000256" key="9">
    <source>
        <dbReference type="ARBA" id="ARBA00023244"/>
    </source>
</evidence>
<evidence type="ECO:0000313" key="14">
    <source>
        <dbReference type="Proteomes" id="UP000326565"/>
    </source>
</evidence>
<comment type="cofactor">
    <cofactor evidence="11">
        <name>FAD</name>
        <dbReference type="ChEBI" id="CHEBI:57692"/>
    </cofactor>
    <text evidence="11">Binds 1 FAD per subunit.</text>
</comment>
<proteinExistence type="inferred from homology"/>
<dbReference type="OrthoDB" id="438553at2759"/>
<dbReference type="EC" id="1.3.3.4" evidence="4 11"/>
<name>A0A5N5X1Q2_9EURO</name>
<evidence type="ECO:0000256" key="5">
    <source>
        <dbReference type="ARBA" id="ARBA00022630"/>
    </source>
</evidence>
<comment type="function">
    <text evidence="1 11">Catalyzes the 6-electron oxidation of protoporphyrinogen-IX to form protoporphyrin-IX.</text>
</comment>
<keyword evidence="6 11" id="KW-0274">FAD</keyword>
<comment type="pathway">
    <text evidence="2 11">Porphyrin-containing compound metabolism; protoporphyrin-IX biosynthesis; protoporphyrin-IX from protoporphyrinogen-IX: step 1/1.</text>
</comment>
<evidence type="ECO:0000256" key="8">
    <source>
        <dbReference type="ARBA" id="ARBA00023133"/>
    </source>
</evidence>
<dbReference type="EMBL" id="ML732205">
    <property type="protein sequence ID" value="KAB8074713.1"/>
    <property type="molecule type" value="Genomic_DNA"/>
</dbReference>
<dbReference type="GO" id="GO:0005743">
    <property type="term" value="C:mitochondrial inner membrane"/>
    <property type="evidence" value="ECO:0007669"/>
    <property type="project" value="UniProtKB-SubCell"/>
</dbReference>
<dbReference type="InterPro" id="IPR004572">
    <property type="entry name" value="Protoporphyrinogen_oxidase"/>
</dbReference>
<dbReference type="InterPro" id="IPR050464">
    <property type="entry name" value="Zeta_carotene_desat/Oxidored"/>
</dbReference>
<comment type="catalytic activity">
    <reaction evidence="10 11">
        <text>protoporphyrinogen IX + 3 O2 = protoporphyrin IX + 3 H2O2</text>
        <dbReference type="Rhea" id="RHEA:25576"/>
        <dbReference type="ChEBI" id="CHEBI:15379"/>
        <dbReference type="ChEBI" id="CHEBI:16240"/>
        <dbReference type="ChEBI" id="CHEBI:57306"/>
        <dbReference type="ChEBI" id="CHEBI:57307"/>
        <dbReference type="EC" id="1.3.3.4"/>
    </reaction>
</comment>
<evidence type="ECO:0000256" key="4">
    <source>
        <dbReference type="ARBA" id="ARBA00012867"/>
    </source>
</evidence>
<dbReference type="NCBIfam" id="TIGR00562">
    <property type="entry name" value="proto_IX_ox"/>
    <property type="match status" value="1"/>
</dbReference>
<evidence type="ECO:0000256" key="1">
    <source>
        <dbReference type="ARBA" id="ARBA00002600"/>
    </source>
</evidence>
<keyword evidence="7 11" id="KW-0560">Oxidoreductase</keyword>
<keyword evidence="5 11" id="KW-0285">Flavoprotein</keyword>
<accession>A0A5N5X1Q2</accession>
<evidence type="ECO:0000256" key="6">
    <source>
        <dbReference type="ARBA" id="ARBA00022827"/>
    </source>
</evidence>
<evidence type="ECO:0000259" key="12">
    <source>
        <dbReference type="Pfam" id="PF01593"/>
    </source>
</evidence>
<evidence type="ECO:0000256" key="7">
    <source>
        <dbReference type="ARBA" id="ARBA00023002"/>
    </source>
</evidence>
<dbReference type="GO" id="GO:0006782">
    <property type="term" value="P:protoporphyrinogen IX biosynthetic process"/>
    <property type="evidence" value="ECO:0007669"/>
    <property type="project" value="UniProtKB-UniRule"/>
</dbReference>
<dbReference type="UniPathway" id="UPA00251">
    <property type="reaction ID" value="UER00324"/>
</dbReference>
<dbReference type="AlphaFoldDB" id="A0A5N5X1Q2"/>
<dbReference type="Pfam" id="PF01593">
    <property type="entry name" value="Amino_oxidase"/>
    <property type="match status" value="1"/>
</dbReference>
<evidence type="ECO:0000256" key="10">
    <source>
        <dbReference type="ARBA" id="ARBA00047554"/>
    </source>
</evidence>
<comment type="similarity">
    <text evidence="3 11">Belongs to the protoporphyrinogen/coproporphyrinogen oxidase family. Protoporphyrinogen oxidase subfamily.</text>
</comment>
<gene>
    <name evidence="13" type="ORF">BDV29DRAFT_173173</name>
</gene>
<dbReference type="Proteomes" id="UP000326565">
    <property type="component" value="Unassembled WGS sequence"/>
</dbReference>
<dbReference type="FunFam" id="3.50.50.60:FF:000193">
    <property type="entry name" value="Protoporphyrinogen oxidase"/>
    <property type="match status" value="1"/>
</dbReference>
<feature type="domain" description="Amine oxidase" evidence="12">
    <location>
        <begin position="43"/>
        <end position="550"/>
    </location>
</feature>
<dbReference type="GO" id="GO:0004729">
    <property type="term" value="F:oxygen-dependent protoporphyrinogen oxidase activity"/>
    <property type="evidence" value="ECO:0007669"/>
    <property type="project" value="UniProtKB-UniRule"/>
</dbReference>
<protein>
    <recommendedName>
        <fullName evidence="4 11">Protoporphyrinogen oxidase</fullName>
        <ecNumber evidence="4 11">1.3.3.4</ecNumber>
    </recommendedName>
</protein>
<keyword evidence="8 11" id="KW-0350">Heme biosynthesis</keyword>
<comment type="subcellular location">
    <subcellularLocation>
        <location evidence="11">Mitochondrion inner membrane</location>
    </subcellularLocation>
</comment>
<dbReference type="InterPro" id="IPR002937">
    <property type="entry name" value="Amino_oxidase"/>
</dbReference>
<evidence type="ECO:0000256" key="2">
    <source>
        <dbReference type="ARBA" id="ARBA00005073"/>
    </source>
</evidence>
<reference evidence="13 14" key="1">
    <citation type="submission" date="2019-04" db="EMBL/GenBank/DDBJ databases">
        <title>Friends and foes A comparative genomics study of 23 Aspergillus species from section Flavi.</title>
        <authorList>
            <consortium name="DOE Joint Genome Institute"/>
            <person name="Kjaerbolling I."/>
            <person name="Vesth T."/>
            <person name="Frisvad J.C."/>
            <person name="Nybo J.L."/>
            <person name="Theobald S."/>
            <person name="Kildgaard S."/>
            <person name="Isbrandt T."/>
            <person name="Kuo A."/>
            <person name="Sato A."/>
            <person name="Lyhne E.K."/>
            <person name="Kogle M.E."/>
            <person name="Wiebenga A."/>
            <person name="Kun R.S."/>
            <person name="Lubbers R.J."/>
            <person name="Makela M.R."/>
            <person name="Barry K."/>
            <person name="Chovatia M."/>
            <person name="Clum A."/>
            <person name="Daum C."/>
            <person name="Haridas S."/>
            <person name="He G."/>
            <person name="LaButti K."/>
            <person name="Lipzen A."/>
            <person name="Mondo S."/>
            <person name="Riley R."/>
            <person name="Salamov A."/>
            <person name="Simmons B.A."/>
            <person name="Magnuson J.K."/>
            <person name="Henrissat B."/>
            <person name="Mortensen U.H."/>
            <person name="Larsen T.O."/>
            <person name="Devries R.P."/>
            <person name="Grigoriev I.V."/>
            <person name="Machida M."/>
            <person name="Baker S.E."/>
            <person name="Andersen M.R."/>
        </authorList>
    </citation>
    <scope>NUCLEOTIDE SEQUENCE [LARGE SCALE GENOMIC DNA]</scope>
    <source>
        <strain evidence="13 14">CBS 151.66</strain>
    </source>
</reference>
<dbReference type="SUPFAM" id="SSF54373">
    <property type="entry name" value="FAD-linked reductases, C-terminal domain"/>
    <property type="match status" value="1"/>
</dbReference>
<evidence type="ECO:0000256" key="11">
    <source>
        <dbReference type="RuleBase" id="RU367069"/>
    </source>
</evidence>
<dbReference type="SUPFAM" id="SSF51905">
    <property type="entry name" value="FAD/NAD(P)-binding domain"/>
    <property type="match status" value="1"/>
</dbReference>
<dbReference type="Gene3D" id="3.50.50.60">
    <property type="entry name" value="FAD/NAD(P)-binding domain"/>
    <property type="match status" value="1"/>
</dbReference>
<keyword evidence="9 11" id="KW-0627">Porphyrin biosynthesis</keyword>
<evidence type="ECO:0000256" key="3">
    <source>
        <dbReference type="ARBA" id="ARBA00010551"/>
    </source>
</evidence>
<organism evidence="13 14">
    <name type="scientific">Aspergillus leporis</name>
    <dbReference type="NCBI Taxonomy" id="41062"/>
    <lineage>
        <taxon>Eukaryota</taxon>
        <taxon>Fungi</taxon>
        <taxon>Dikarya</taxon>
        <taxon>Ascomycota</taxon>
        <taxon>Pezizomycotina</taxon>
        <taxon>Eurotiomycetes</taxon>
        <taxon>Eurotiomycetidae</taxon>
        <taxon>Eurotiales</taxon>
        <taxon>Aspergillaceae</taxon>
        <taxon>Aspergillus</taxon>
        <taxon>Aspergillus subgen. Circumdati</taxon>
    </lineage>
</organism>
<dbReference type="PANTHER" id="PTHR42923:SF3">
    <property type="entry name" value="PROTOPORPHYRINOGEN OXIDASE"/>
    <property type="match status" value="1"/>
</dbReference>
<dbReference type="PANTHER" id="PTHR42923">
    <property type="entry name" value="PROTOPORPHYRINOGEN OXIDASE"/>
    <property type="match status" value="1"/>
</dbReference>
<sequence length="600" mass="66274">MRLSCVPSRALRGVRPPLAFARVGHRHSLHTKAYDAAVVGGGITGLTAAYRLSQDPNCSKVTLYEKSPRVGGWLLSETIPVEGGNVVFEYGPRTLRTVVPGCLPLLDLLIELGLHDDVLLTSKSSPAARNRYIYYPDHLVRMPAPDPNAGMIENITKPLYAMLREPVFEGLLTAALLEPTRPPPEHKSFNSDESIADFVSRRLSPGVADNLVSALYHGIYAGDISRLSAQTIMGTFRDLENDDRRVIGGYVNSLMSDVKYMFMDDLLALESVAHEKSGSYWKSLRTLVNKTSVLTLKDGLGQLSGALVAALQKSKKVEVLANTEVSSINQNPETNDLIVGSGQNRSCIHNRVIATIPAPALAKKLSTTTQKDQKIPQSTIRNLQEHNYAVTVKVVNLYYPNPDILPVSGFGYLIPRSIPYEQNPERALGVIFGSDSSVGQDTAPGTKLTVMMGGHWWDGWKESDYPDDDTAVAMARTLLHRHLGITDVPTVTRSRLQRNAIPQYTVGHLSRMKELSRSARHELNNRLTLAGSWYNGVGVTDCIRQAYLSASYGVGAQKLGPGDGDRPWRRFDYEKWELEGGIVTSPVRWAEVYRSERKHF</sequence>
<dbReference type="InterPro" id="IPR036188">
    <property type="entry name" value="FAD/NAD-bd_sf"/>
</dbReference>
<keyword evidence="14" id="KW-1185">Reference proteome</keyword>